<organism evidence="1 2">
    <name type="scientific">Teratosphaeria destructans</name>
    <dbReference type="NCBI Taxonomy" id="418781"/>
    <lineage>
        <taxon>Eukaryota</taxon>
        <taxon>Fungi</taxon>
        <taxon>Dikarya</taxon>
        <taxon>Ascomycota</taxon>
        <taxon>Pezizomycotina</taxon>
        <taxon>Dothideomycetes</taxon>
        <taxon>Dothideomycetidae</taxon>
        <taxon>Mycosphaerellales</taxon>
        <taxon>Teratosphaeriaceae</taxon>
        <taxon>Teratosphaeria</taxon>
    </lineage>
</organism>
<keyword evidence="2" id="KW-1185">Reference proteome</keyword>
<evidence type="ECO:0000313" key="1">
    <source>
        <dbReference type="EMBL" id="KAH9844750.1"/>
    </source>
</evidence>
<reference evidence="1 2" key="2">
    <citation type="journal article" date="2021" name="Curr. Genet.">
        <title>Genetic response to nitrogen starvation in the aggressive Eucalyptus foliar pathogen Teratosphaeria destructans.</title>
        <authorList>
            <person name="Havenga M."/>
            <person name="Wingfield B.D."/>
            <person name="Wingfield M.J."/>
            <person name="Dreyer L.L."/>
            <person name="Roets F."/>
            <person name="Aylward J."/>
        </authorList>
    </citation>
    <scope>NUCLEOTIDE SEQUENCE [LARGE SCALE GENOMIC DNA]</scope>
    <source>
        <strain evidence="1">CMW44962</strain>
    </source>
</reference>
<accession>A0A9W7T0C0</accession>
<protein>
    <submittedName>
        <fullName evidence="1">Uncharacterized protein</fullName>
    </submittedName>
</protein>
<proteinExistence type="predicted"/>
<sequence length="145" mass="16809">MIMEESHHSVWINHTPPLVDAITSGNDSGNGVDVYFRSKDGRLDWVIVDINVNLDPGEHNKHCLIRRHADPDMTRRVAEWIQLYEKKGHRPLTFDLLDVETLDKLLEAYVTRWALCIRISLRGDETPERIEQYIENEPSGSSEFL</sequence>
<comment type="caution">
    <text evidence="1">The sequence shown here is derived from an EMBL/GenBank/DDBJ whole genome shotgun (WGS) entry which is preliminary data.</text>
</comment>
<name>A0A9W7T0C0_9PEZI</name>
<reference evidence="1 2" key="1">
    <citation type="journal article" date="2018" name="IMA Fungus">
        <title>IMA Genome-F 10: Nine draft genome sequences of Claviceps purpurea s.lat., including C. arundinis, C. humidiphila, and C. cf. spartinae, pseudomolecules for the pitch canker pathogen Fusarium circinatum, draft genome of Davidsoniella eucalypti, Grosmannia galeiformis, Quambalaria eucalypti, and Teratosphaeria destructans.</title>
        <authorList>
            <person name="Wingfield B.D."/>
            <person name="Liu M."/>
            <person name="Nguyen H.D."/>
            <person name="Lane F.A."/>
            <person name="Morgan S.W."/>
            <person name="De Vos L."/>
            <person name="Wilken P.M."/>
            <person name="Duong T.A."/>
            <person name="Aylward J."/>
            <person name="Coetzee M.P."/>
            <person name="Dadej K."/>
            <person name="De Beer Z.W."/>
            <person name="Findlay W."/>
            <person name="Havenga M."/>
            <person name="Kolarik M."/>
            <person name="Menzies J.G."/>
            <person name="Naidoo K."/>
            <person name="Pochopski O."/>
            <person name="Shoukouhi P."/>
            <person name="Santana Q.C."/>
            <person name="Seifert K.A."/>
            <person name="Soal N."/>
            <person name="Steenkamp E.T."/>
            <person name="Tatham C.T."/>
            <person name="van der Nest M.A."/>
            <person name="Wingfield M.J."/>
        </authorList>
    </citation>
    <scope>NUCLEOTIDE SEQUENCE [LARGE SCALE GENOMIC DNA]</scope>
    <source>
        <strain evidence="1">CMW44962</strain>
    </source>
</reference>
<dbReference type="Proteomes" id="UP001138500">
    <property type="component" value="Unassembled WGS sequence"/>
</dbReference>
<evidence type="ECO:0000313" key="2">
    <source>
        <dbReference type="Proteomes" id="UP001138500"/>
    </source>
</evidence>
<gene>
    <name evidence="1" type="ORF">Tdes44962_MAKER07095</name>
</gene>
<dbReference type="EMBL" id="RIBY02000225">
    <property type="protein sequence ID" value="KAH9844750.1"/>
    <property type="molecule type" value="Genomic_DNA"/>
</dbReference>
<dbReference type="OrthoDB" id="3824580at2759"/>
<dbReference type="AlphaFoldDB" id="A0A9W7T0C0"/>